<dbReference type="Proteomes" id="UP000433183">
    <property type="component" value="Segment"/>
</dbReference>
<name>A0A6B9JIE3_9CAUD</name>
<organism evidence="1 2">
    <name type="scientific">Erwinia phage Hena1</name>
    <dbReference type="NCBI Taxonomy" id="2678601"/>
    <lineage>
        <taxon>Viruses</taxon>
        <taxon>Duplodnaviria</taxon>
        <taxon>Heunggongvirae</taxon>
        <taxon>Uroviricota</taxon>
        <taxon>Caudoviricetes</taxon>
        <taxon>Vequintavirinae</taxon>
        <taxon>Henunavirus</taxon>
        <taxon>Henunavirus hena1</taxon>
    </lineage>
</organism>
<evidence type="ECO:0000313" key="1">
    <source>
        <dbReference type="EMBL" id="QGZ16327.1"/>
    </source>
</evidence>
<gene>
    <name evidence="1" type="ORF">Hena1_01770</name>
</gene>
<dbReference type="EMBL" id="MN732867">
    <property type="protein sequence ID" value="QGZ16327.1"/>
    <property type="molecule type" value="Genomic_DNA"/>
</dbReference>
<protein>
    <submittedName>
        <fullName evidence="1">Uncharacterized protein</fullName>
    </submittedName>
</protein>
<accession>A0A6B9JIE3</accession>
<evidence type="ECO:0000313" key="2">
    <source>
        <dbReference type="Proteomes" id="UP000433183"/>
    </source>
</evidence>
<proteinExistence type="predicted"/>
<keyword evidence="2" id="KW-1185">Reference proteome</keyword>
<reference evidence="1 2" key="1">
    <citation type="submission" date="2019-11" db="EMBL/GenBank/DDBJ databases">
        <title>Characterization of a new Erwinia amylovora bacteriophage.</title>
        <authorList>
            <person name="Valentovich L.N."/>
            <person name="Akhremchuk A.E."/>
            <person name="Besarab N.V."/>
            <person name="Lagonenko A.L."/>
        </authorList>
    </citation>
    <scope>NUCLEOTIDE SEQUENCE [LARGE SCALE GENOMIC DNA]</scope>
</reference>
<sequence length="141" mass="15988">MMKEVLGMLLKHLGEWTFVADVEDIIGKERAQGMIDALLREQFIKYCGCSCGGFMITEKGINHLEENGKGKIAVWKTQDGLSIRVTHMSNEHIVNAINWLLVEQTSGPEETFSDLTDEYEGVMIGTWLQILSQEIFNRIPK</sequence>